<protein>
    <recommendedName>
        <fullName evidence="5">Proteasome subunit beta</fullName>
    </recommendedName>
</protein>
<dbReference type="eggNOG" id="KOG0180">
    <property type="taxonomic scope" value="Eukaryota"/>
</dbReference>
<evidence type="ECO:0000256" key="5">
    <source>
        <dbReference type="RuleBase" id="RU004203"/>
    </source>
</evidence>
<accession>G4TJ59</accession>
<dbReference type="InterPro" id="IPR001353">
    <property type="entry name" value="Proteasome_sua/b"/>
</dbReference>
<dbReference type="InterPro" id="IPR016050">
    <property type="entry name" value="Proteasome_bsu_CS"/>
</dbReference>
<dbReference type="FunFam" id="3.60.20.10:FF:000003">
    <property type="entry name" value="Proteasome subunit beta type-3"/>
    <property type="match status" value="1"/>
</dbReference>
<keyword evidence="1 5" id="KW-0963">Cytoplasm</keyword>
<dbReference type="SUPFAM" id="SSF56235">
    <property type="entry name" value="N-terminal nucleophile aminohydrolases (Ntn hydrolases)"/>
    <property type="match status" value="1"/>
</dbReference>
<comment type="subcellular location">
    <subcellularLocation>
        <location evidence="5">Cytoplasm</location>
    </subcellularLocation>
    <subcellularLocation>
        <location evidence="5">Nucleus</location>
    </subcellularLocation>
</comment>
<comment type="similarity">
    <text evidence="5">Belongs to the peptidase T1B family.</text>
</comment>
<dbReference type="GO" id="GO:0019774">
    <property type="term" value="C:proteasome core complex, beta-subunit complex"/>
    <property type="evidence" value="ECO:0007669"/>
    <property type="project" value="InterPro"/>
</dbReference>
<keyword evidence="2 5" id="KW-0647">Proteasome</keyword>
<dbReference type="STRING" id="1109443.G4TJ59"/>
<dbReference type="PANTHER" id="PTHR32194:SF10">
    <property type="entry name" value="PROTEASOME SUBUNIT BETA TYPE-3"/>
    <property type="match status" value="1"/>
</dbReference>
<comment type="caution">
    <text evidence="6">The sequence shown here is derived from an EMBL/GenBank/DDBJ whole genome shotgun (WGS) entry which is preliminary data.</text>
</comment>
<comment type="function">
    <text evidence="5">Component of the proteasome, a multicatalytic proteinase complex which is characterized by its ability to cleave peptides with Arg, Phe, Tyr, Leu, and Glu adjacent to the leaving group at neutral or slightly basic pH. The proteasome has an ATP-dependent proteolytic activity.</text>
</comment>
<dbReference type="OrthoDB" id="204949at2759"/>
<name>G4TJ59_SERID</name>
<dbReference type="Proteomes" id="UP000007148">
    <property type="component" value="Unassembled WGS sequence"/>
</dbReference>
<evidence type="ECO:0000313" key="6">
    <source>
        <dbReference type="EMBL" id="CCA71352.1"/>
    </source>
</evidence>
<dbReference type="Gene3D" id="3.60.20.10">
    <property type="entry name" value="Glutamine Phosphoribosylpyrophosphate, subunit 1, domain 1"/>
    <property type="match status" value="1"/>
</dbReference>
<evidence type="ECO:0000256" key="2">
    <source>
        <dbReference type="ARBA" id="ARBA00022942"/>
    </source>
</evidence>
<comment type="subunit">
    <text evidence="4">The 26S proteasome consists of a 20S proteasome core and two 19S regulatory subunits. The 20S proteasome core is composed of 28 subunits that are arranged in four stacked rings, resulting in a barrel-shaped structure. The two end rings are each formed by seven alpha subunits, and the two central rings are each formed by seven beta subunits. The catalytic chamber with the active sites is on the inside of the barrel.</text>
</comment>
<evidence type="ECO:0000256" key="1">
    <source>
        <dbReference type="ARBA" id="ARBA00022490"/>
    </source>
</evidence>
<evidence type="ECO:0000313" key="7">
    <source>
        <dbReference type="Proteomes" id="UP000007148"/>
    </source>
</evidence>
<dbReference type="EMBL" id="CAFZ01000115">
    <property type="protein sequence ID" value="CCA71352.1"/>
    <property type="molecule type" value="Genomic_DNA"/>
</dbReference>
<sequence>MSIMEYNGGSVVAMAGKDCVAIASDLRLGNQALTIATNFEKVFPVTERIMLGMAGLATDVLTLRDRFRFRVNMYTIKEEREIEPETFAHLVSSTLYERRFGPYFIEPVIAGLGKGTNKPFIASTDVIGCINFAKDFVVAGTATDKLFGVAESLWEPDLEPEDLFETISQTLMNAVDRDAFSGWGAVVHIITPEKVITRHLKARMD</sequence>
<dbReference type="InParanoid" id="G4TJ59"/>
<proteinExistence type="inferred from homology"/>
<dbReference type="PROSITE" id="PS00854">
    <property type="entry name" value="PROTEASOME_BETA_1"/>
    <property type="match status" value="1"/>
</dbReference>
<dbReference type="GO" id="GO:0005634">
    <property type="term" value="C:nucleus"/>
    <property type="evidence" value="ECO:0007669"/>
    <property type="project" value="UniProtKB-SubCell"/>
</dbReference>
<dbReference type="AlphaFoldDB" id="G4TJ59"/>
<evidence type="ECO:0000256" key="3">
    <source>
        <dbReference type="ARBA" id="ARBA00023242"/>
    </source>
</evidence>
<dbReference type="InterPro" id="IPR023333">
    <property type="entry name" value="Proteasome_suB-type"/>
</dbReference>
<dbReference type="OMA" id="CSEQLYG"/>
<dbReference type="PANTHER" id="PTHR32194">
    <property type="entry name" value="METALLOPROTEASE TLDD"/>
    <property type="match status" value="1"/>
</dbReference>
<dbReference type="HOGENOM" id="CLU_035750_10_0_1"/>
<keyword evidence="7" id="KW-1185">Reference proteome</keyword>
<organism evidence="6 7">
    <name type="scientific">Serendipita indica (strain DSM 11827)</name>
    <name type="common">Root endophyte fungus</name>
    <name type="synonym">Piriformospora indica</name>
    <dbReference type="NCBI Taxonomy" id="1109443"/>
    <lineage>
        <taxon>Eukaryota</taxon>
        <taxon>Fungi</taxon>
        <taxon>Dikarya</taxon>
        <taxon>Basidiomycota</taxon>
        <taxon>Agaricomycotina</taxon>
        <taxon>Agaricomycetes</taxon>
        <taxon>Sebacinales</taxon>
        <taxon>Serendipitaceae</taxon>
        <taxon>Serendipita</taxon>
    </lineage>
</organism>
<dbReference type="PROSITE" id="PS51476">
    <property type="entry name" value="PROTEASOME_BETA_2"/>
    <property type="match status" value="1"/>
</dbReference>
<comment type="subunit">
    <text evidence="5">Component of the proteasome complex.</text>
</comment>
<keyword evidence="3 5" id="KW-0539">Nucleus</keyword>
<evidence type="ECO:0000256" key="4">
    <source>
        <dbReference type="ARBA" id="ARBA00026071"/>
    </source>
</evidence>
<dbReference type="InterPro" id="IPR029055">
    <property type="entry name" value="Ntn_hydrolases_N"/>
</dbReference>
<dbReference type="GO" id="GO:0005737">
    <property type="term" value="C:cytoplasm"/>
    <property type="evidence" value="ECO:0007669"/>
    <property type="project" value="UniProtKB-SubCell"/>
</dbReference>
<dbReference type="Pfam" id="PF00227">
    <property type="entry name" value="Proteasome"/>
    <property type="match status" value="1"/>
</dbReference>
<dbReference type="FunCoup" id="G4TJ59">
    <property type="interactions" value="609"/>
</dbReference>
<gene>
    <name evidence="6" type="ORF">PIIN_05291</name>
</gene>
<reference evidence="6 7" key="1">
    <citation type="journal article" date="2011" name="PLoS Pathog.">
        <title>Endophytic Life Strategies Decoded by Genome and Transcriptome Analyses of the Mutualistic Root Symbiont Piriformospora indica.</title>
        <authorList>
            <person name="Zuccaro A."/>
            <person name="Lahrmann U."/>
            <person name="Guldener U."/>
            <person name="Langen G."/>
            <person name="Pfiffi S."/>
            <person name="Biedenkopf D."/>
            <person name="Wong P."/>
            <person name="Samans B."/>
            <person name="Grimm C."/>
            <person name="Basiewicz M."/>
            <person name="Murat C."/>
            <person name="Martin F."/>
            <person name="Kogel K.H."/>
        </authorList>
    </citation>
    <scope>NUCLEOTIDE SEQUENCE [LARGE SCALE GENOMIC DNA]</scope>
    <source>
        <strain evidence="6 7">DSM 11827</strain>
    </source>
</reference>
<dbReference type="GO" id="GO:0043161">
    <property type="term" value="P:proteasome-mediated ubiquitin-dependent protein catabolic process"/>
    <property type="evidence" value="ECO:0007669"/>
    <property type="project" value="InterPro"/>
</dbReference>
<dbReference type="InterPro" id="IPR033811">
    <property type="entry name" value="Proteasome_beta_3"/>
</dbReference>
<dbReference type="MEROPS" id="T01.P02"/>
<dbReference type="CDD" id="cd03759">
    <property type="entry name" value="proteasome_beta_type_3"/>
    <property type="match status" value="1"/>
</dbReference>